<reference evidence="2 3" key="1">
    <citation type="journal article" date="2014" name="Curr. Biol.">
        <title>The genome of the clonal raider ant Cerapachys biroi.</title>
        <authorList>
            <person name="Oxley P.R."/>
            <person name="Ji L."/>
            <person name="Fetter-Pruneda I."/>
            <person name="McKenzie S.K."/>
            <person name="Li C."/>
            <person name="Hu H."/>
            <person name="Zhang G."/>
            <person name="Kronauer D.J."/>
        </authorList>
    </citation>
    <scope>NUCLEOTIDE SEQUENCE [LARGE SCALE GENOMIC DNA]</scope>
</reference>
<dbReference type="AlphaFoldDB" id="A0A026WCM9"/>
<dbReference type="EMBL" id="KK107293">
    <property type="protein sequence ID" value="EZA53431.1"/>
    <property type="molecule type" value="Genomic_DNA"/>
</dbReference>
<feature type="compositionally biased region" description="Basic and acidic residues" evidence="1">
    <location>
        <begin position="44"/>
        <end position="61"/>
    </location>
</feature>
<evidence type="ECO:0000313" key="2">
    <source>
        <dbReference type="EMBL" id="EZA53431.1"/>
    </source>
</evidence>
<feature type="region of interest" description="Disordered" evidence="1">
    <location>
        <begin position="1"/>
        <end position="61"/>
    </location>
</feature>
<evidence type="ECO:0000256" key="1">
    <source>
        <dbReference type="SAM" id="MobiDB-lite"/>
    </source>
</evidence>
<gene>
    <name evidence="2" type="ORF">X777_06512</name>
</gene>
<name>A0A026WCM9_OOCBI</name>
<accession>A0A026WCM9</accession>
<keyword evidence="3" id="KW-1185">Reference proteome</keyword>
<evidence type="ECO:0000313" key="3">
    <source>
        <dbReference type="Proteomes" id="UP000053097"/>
    </source>
</evidence>
<proteinExistence type="predicted"/>
<protein>
    <submittedName>
        <fullName evidence="2">Uncharacterized protein</fullName>
    </submittedName>
</protein>
<organism evidence="2 3">
    <name type="scientific">Ooceraea biroi</name>
    <name type="common">Clonal raider ant</name>
    <name type="synonym">Cerapachys biroi</name>
    <dbReference type="NCBI Taxonomy" id="2015173"/>
    <lineage>
        <taxon>Eukaryota</taxon>
        <taxon>Metazoa</taxon>
        <taxon>Ecdysozoa</taxon>
        <taxon>Arthropoda</taxon>
        <taxon>Hexapoda</taxon>
        <taxon>Insecta</taxon>
        <taxon>Pterygota</taxon>
        <taxon>Neoptera</taxon>
        <taxon>Endopterygota</taxon>
        <taxon>Hymenoptera</taxon>
        <taxon>Apocrita</taxon>
        <taxon>Aculeata</taxon>
        <taxon>Formicoidea</taxon>
        <taxon>Formicidae</taxon>
        <taxon>Dorylinae</taxon>
        <taxon>Ooceraea</taxon>
    </lineage>
</organism>
<sequence length="61" mass="6951">MSLSAADSGFRSVPSGNLDRLDTRHKHHEHVRPEMQRISGVIGRETKLKGENERVAEEERI</sequence>
<dbReference type="Proteomes" id="UP000053097">
    <property type="component" value="Unassembled WGS sequence"/>
</dbReference>